<evidence type="ECO:0000256" key="1">
    <source>
        <dbReference type="SAM" id="MobiDB-lite"/>
    </source>
</evidence>
<dbReference type="OrthoDB" id="8018505at2"/>
<sequence length="195" mass="21830">MGRIMKEDDVFIPGLLDQLYLRFGPSQGPKEAHGGIAEMKELQKEFQIFRRGRNLKDCFALLNLGGLWNARVKNRWLSLIEDLKSYDSDVPGENGNDRIMNMLIENLGRSEPLPVFFQAHDSRGPDGRRVIVRTSPTGPFFMEQDHVIVSLPMKPKTATPTAKQAAPAARSARKTASKTATKTATKTPRKTPRGR</sequence>
<evidence type="ECO:0000313" key="2">
    <source>
        <dbReference type="EMBL" id="ANY81086.1"/>
    </source>
</evidence>
<feature type="region of interest" description="Disordered" evidence="1">
    <location>
        <begin position="155"/>
        <end position="195"/>
    </location>
</feature>
<dbReference type="AlphaFoldDB" id="A0A1B2EM83"/>
<dbReference type="EMBL" id="CP016616">
    <property type="protein sequence ID" value="ANY81086.1"/>
    <property type="molecule type" value="Genomic_DNA"/>
</dbReference>
<dbReference type="RefSeq" id="WP_099512155.1">
    <property type="nucleotide sequence ID" value="NZ_CP016616.1"/>
</dbReference>
<accession>A0A1B2EM83</accession>
<feature type="compositionally biased region" description="Low complexity" evidence="1">
    <location>
        <begin position="155"/>
        <end position="170"/>
    </location>
</feature>
<organism evidence="2">
    <name type="scientific">Microvirga ossetica</name>
    <dbReference type="NCBI Taxonomy" id="1882682"/>
    <lineage>
        <taxon>Bacteria</taxon>
        <taxon>Pseudomonadati</taxon>
        <taxon>Pseudomonadota</taxon>
        <taxon>Alphaproteobacteria</taxon>
        <taxon>Hyphomicrobiales</taxon>
        <taxon>Methylobacteriaceae</taxon>
        <taxon>Microvirga</taxon>
    </lineage>
</organism>
<reference evidence="2" key="1">
    <citation type="submission" date="2016-07" db="EMBL/GenBank/DDBJ databases">
        <title>Microvirga ossetica sp. nov. a new species of rhizobia isolated from root nodules of the legume species Vicia alpestris Steven originated from North Ossetia region in the Caucasus.</title>
        <authorList>
            <person name="Safronova V.I."/>
            <person name="Kuznetsova I.G."/>
            <person name="Sazanova A.L."/>
            <person name="Belimov A."/>
            <person name="Andronov E."/>
            <person name="Osledkin Y.S."/>
            <person name="Onishchuk O.P."/>
            <person name="Kurchak O.N."/>
            <person name="Shaposhnikov A.I."/>
            <person name="Willems A."/>
            <person name="Tikhonovich I.A."/>
        </authorList>
    </citation>
    <scope>NUCLEOTIDE SEQUENCE [LARGE SCALE GENOMIC DNA]</scope>
    <source>
        <strain evidence="2">V5/3M</strain>
    </source>
</reference>
<dbReference type="KEGG" id="moc:BB934_25030"/>
<gene>
    <name evidence="2" type="ORF">BB934_25030</name>
</gene>
<protein>
    <submittedName>
        <fullName evidence="2">Uncharacterized protein</fullName>
    </submittedName>
</protein>
<feature type="compositionally biased region" description="Low complexity" evidence="1">
    <location>
        <begin position="177"/>
        <end position="186"/>
    </location>
</feature>
<proteinExistence type="predicted"/>
<name>A0A1B2EM83_9HYPH</name>